<keyword evidence="1" id="KW-1133">Transmembrane helix</keyword>
<feature type="transmembrane region" description="Helical" evidence="1">
    <location>
        <begin position="243"/>
        <end position="265"/>
    </location>
</feature>
<reference evidence="3" key="1">
    <citation type="submission" date="2017-09" db="EMBL/GenBank/DDBJ databases">
        <title>Depth-based differentiation of microbial function through sediment-hosted aquifers and enrichment of novel symbionts in the deep terrestrial subsurface.</title>
        <authorList>
            <person name="Probst A.J."/>
            <person name="Ladd B."/>
            <person name="Jarett J.K."/>
            <person name="Geller-Mcgrath D.E."/>
            <person name="Sieber C.M.K."/>
            <person name="Emerson J.B."/>
            <person name="Anantharaman K."/>
            <person name="Thomas B.C."/>
            <person name="Malmstrom R."/>
            <person name="Stieglmeier M."/>
            <person name="Klingl A."/>
            <person name="Woyke T."/>
            <person name="Ryan C.M."/>
            <person name="Banfield J.F."/>
        </authorList>
    </citation>
    <scope>NUCLEOTIDE SEQUENCE [LARGE SCALE GENOMIC DNA]</scope>
</reference>
<evidence type="ECO:0000256" key="1">
    <source>
        <dbReference type="SAM" id="Phobius"/>
    </source>
</evidence>
<protein>
    <submittedName>
        <fullName evidence="2">Uncharacterized protein</fullName>
    </submittedName>
</protein>
<proteinExistence type="predicted"/>
<evidence type="ECO:0000313" key="2">
    <source>
        <dbReference type="EMBL" id="PIZ95507.1"/>
    </source>
</evidence>
<evidence type="ECO:0000313" key="3">
    <source>
        <dbReference type="Proteomes" id="UP000228568"/>
    </source>
</evidence>
<name>A0A2M7V9L1_9BACT</name>
<dbReference type="AlphaFoldDB" id="A0A2M7V9L1"/>
<dbReference type="EMBL" id="PFPK01000010">
    <property type="protein sequence ID" value="PIZ95507.1"/>
    <property type="molecule type" value="Genomic_DNA"/>
</dbReference>
<feature type="transmembrane region" description="Helical" evidence="1">
    <location>
        <begin position="113"/>
        <end position="135"/>
    </location>
</feature>
<comment type="caution">
    <text evidence="2">The sequence shown here is derived from an EMBL/GenBank/DDBJ whole genome shotgun (WGS) entry which is preliminary data.</text>
</comment>
<keyword evidence="1" id="KW-0812">Transmembrane</keyword>
<keyword evidence="1" id="KW-0472">Membrane</keyword>
<gene>
    <name evidence="2" type="ORF">COX81_00760</name>
</gene>
<accession>A0A2M7V9L1</accession>
<dbReference type="Proteomes" id="UP000228568">
    <property type="component" value="Unassembled WGS sequence"/>
</dbReference>
<feature type="transmembrane region" description="Helical" evidence="1">
    <location>
        <begin position="204"/>
        <end position="223"/>
    </location>
</feature>
<feature type="transmembrane region" description="Helical" evidence="1">
    <location>
        <begin position="6"/>
        <end position="33"/>
    </location>
</feature>
<sequence length="271" mass="31091">MDNLLLILFTLVKITLLQLLGVFGIFFLLGYILSFLQNATHRNYQNTIGWKGIIWTAWFGTPIHELGHVFFAKIFFHKINSVRIFEPNRETGGLGHVDHSYNKQNVYQSIGNFFIGAAPMIWGGIILAFVVYFLLPNGKEILTPSMSETLAFGTVIPTIKNIFLGLFTFENITSWNFWLFLYISFCIASHMAPSKQDRIGMWKGFVWIVILLLIINIFALLLKQDPTTYILKMGQYLSIFTTIFIYAAVISLCHLIISEIFLWPFQKLGGR</sequence>
<organism evidence="2 3">
    <name type="scientific">Candidatus Magasanikbacteria bacterium CG_4_10_14_0_2_um_filter_37_12</name>
    <dbReference type="NCBI Taxonomy" id="1974637"/>
    <lineage>
        <taxon>Bacteria</taxon>
        <taxon>Candidatus Magasanikiibacteriota</taxon>
    </lineage>
</organism>
<feature type="transmembrane region" description="Helical" evidence="1">
    <location>
        <begin position="175"/>
        <end position="192"/>
    </location>
</feature>